<dbReference type="InterPro" id="IPR043734">
    <property type="entry name" value="DUF5678"/>
</dbReference>
<dbReference type="Pfam" id="PF18929">
    <property type="entry name" value="DUF5678"/>
    <property type="match status" value="1"/>
</dbReference>
<gene>
    <name evidence="2" type="ORF">S06H3_48725</name>
</gene>
<comment type="caution">
    <text evidence="2">The sequence shown here is derived from an EMBL/GenBank/DDBJ whole genome shotgun (WGS) entry which is preliminary data.</text>
</comment>
<proteinExistence type="predicted"/>
<accession>X1NKZ2</accession>
<feature type="domain" description="DUF5678" evidence="1">
    <location>
        <begin position="16"/>
        <end position="61"/>
    </location>
</feature>
<dbReference type="EMBL" id="BARV01030704">
    <property type="protein sequence ID" value="GAI44283.1"/>
    <property type="molecule type" value="Genomic_DNA"/>
</dbReference>
<evidence type="ECO:0000313" key="2">
    <source>
        <dbReference type="EMBL" id="GAI44283.1"/>
    </source>
</evidence>
<protein>
    <recommendedName>
        <fullName evidence="1">DUF5678 domain-containing protein</fullName>
    </recommendedName>
</protein>
<organism evidence="2">
    <name type="scientific">marine sediment metagenome</name>
    <dbReference type="NCBI Taxonomy" id="412755"/>
    <lineage>
        <taxon>unclassified sequences</taxon>
        <taxon>metagenomes</taxon>
        <taxon>ecological metagenomes</taxon>
    </lineage>
</organism>
<sequence>MSDINAEYKWISNQNLKKFSGKWIAVHDKQILSSGKHADKVAKEAREKSGAMPFLVKVPEEGYISV</sequence>
<evidence type="ECO:0000259" key="1">
    <source>
        <dbReference type="Pfam" id="PF18929"/>
    </source>
</evidence>
<dbReference type="AlphaFoldDB" id="X1NKZ2"/>
<reference evidence="2" key="1">
    <citation type="journal article" date="2014" name="Front. Microbiol.">
        <title>High frequency of phylogenetically diverse reductive dehalogenase-homologous genes in deep subseafloor sedimentary metagenomes.</title>
        <authorList>
            <person name="Kawai M."/>
            <person name="Futagami T."/>
            <person name="Toyoda A."/>
            <person name="Takaki Y."/>
            <person name="Nishi S."/>
            <person name="Hori S."/>
            <person name="Arai W."/>
            <person name="Tsubouchi T."/>
            <person name="Morono Y."/>
            <person name="Uchiyama I."/>
            <person name="Ito T."/>
            <person name="Fujiyama A."/>
            <person name="Inagaki F."/>
            <person name="Takami H."/>
        </authorList>
    </citation>
    <scope>NUCLEOTIDE SEQUENCE</scope>
    <source>
        <strain evidence="2">Expedition CK06-06</strain>
    </source>
</reference>
<name>X1NKZ2_9ZZZZ</name>